<dbReference type="AlphaFoldDB" id="A0A0N4X1R2"/>
<protein>
    <submittedName>
        <fullName evidence="1">Secreted protein</fullName>
    </submittedName>
</protein>
<name>A0A0N4X1R2_HAEPC</name>
<sequence length="160" mass="18383">LVRGCCGSARESRKKFIGYLVTVIRKEVKAVQSVFSSIRFLVVRSAFMSQRKKEWDGKVFCRKKRRSMVLYGGELARSVYSTLLLRFIFFKPCTALLRSTHTDFNSFSYVTHVILKSGFRCRFHTSWKETSFLKKMIRCCAERASPRSSGVPIAAHVVHG</sequence>
<dbReference type="WBParaSite" id="HPLM_0001826901-mRNA-1">
    <property type="protein sequence ID" value="HPLM_0001826901-mRNA-1"/>
    <property type="gene ID" value="HPLM_0001826901"/>
</dbReference>
<accession>A0A0N4X1R2</accession>
<proteinExistence type="predicted"/>
<reference evidence="1" key="1">
    <citation type="submission" date="2017-02" db="UniProtKB">
        <authorList>
            <consortium name="WormBaseParasite"/>
        </authorList>
    </citation>
    <scope>IDENTIFICATION</scope>
</reference>
<evidence type="ECO:0000313" key="1">
    <source>
        <dbReference type="WBParaSite" id="HPLM_0001826901-mRNA-1"/>
    </source>
</evidence>
<organism evidence="1">
    <name type="scientific">Haemonchus placei</name>
    <name type="common">Barber's pole worm</name>
    <dbReference type="NCBI Taxonomy" id="6290"/>
    <lineage>
        <taxon>Eukaryota</taxon>
        <taxon>Metazoa</taxon>
        <taxon>Ecdysozoa</taxon>
        <taxon>Nematoda</taxon>
        <taxon>Chromadorea</taxon>
        <taxon>Rhabditida</taxon>
        <taxon>Rhabditina</taxon>
        <taxon>Rhabditomorpha</taxon>
        <taxon>Strongyloidea</taxon>
        <taxon>Trichostrongylidae</taxon>
        <taxon>Haemonchus</taxon>
    </lineage>
</organism>